<dbReference type="PROSITE" id="PS50862">
    <property type="entry name" value="AA_TRNA_LIGASE_II"/>
    <property type="match status" value="1"/>
</dbReference>
<feature type="domain" description="Aminoacyl-transfer RNA synthetases class-II family profile" evidence="10">
    <location>
        <begin position="27"/>
        <end position="321"/>
    </location>
</feature>
<evidence type="ECO:0000256" key="1">
    <source>
        <dbReference type="ARBA" id="ARBA00004496"/>
    </source>
</evidence>
<feature type="binding site" evidence="9">
    <location>
        <begin position="274"/>
        <end position="275"/>
    </location>
    <ligand>
        <name>L-histidine</name>
        <dbReference type="ChEBI" id="CHEBI:57595"/>
    </ligand>
</feature>
<evidence type="ECO:0000259" key="10">
    <source>
        <dbReference type="PROSITE" id="PS50862"/>
    </source>
</evidence>
<keyword evidence="11" id="KW-0808">Transferase</keyword>
<protein>
    <recommendedName>
        <fullName evidence="5 8">ATP phosphoribosyltransferase regulatory subunit</fullName>
    </recommendedName>
</protein>
<gene>
    <name evidence="8 11" type="primary">hisZ</name>
    <name evidence="11" type="ORF">I8U20_07045</name>
</gene>
<dbReference type="CDD" id="cd00773">
    <property type="entry name" value="HisRS-like_core"/>
    <property type="match status" value="1"/>
</dbReference>
<dbReference type="PIRSF" id="PIRSF001549">
    <property type="entry name" value="His-tRNA_synth"/>
    <property type="match status" value="1"/>
</dbReference>
<dbReference type="InterPro" id="IPR006195">
    <property type="entry name" value="aa-tRNA-synth_II"/>
</dbReference>
<evidence type="ECO:0000256" key="5">
    <source>
        <dbReference type="ARBA" id="ARBA00020397"/>
    </source>
</evidence>
<evidence type="ECO:0000313" key="12">
    <source>
        <dbReference type="Proteomes" id="UP000633619"/>
    </source>
</evidence>
<keyword evidence="6 8" id="KW-0963">Cytoplasm</keyword>
<keyword evidence="8" id="KW-0028">Amino-acid biosynthesis</keyword>
<name>A0A8I1A5Y2_THEIN</name>
<evidence type="ECO:0000313" key="11">
    <source>
        <dbReference type="EMBL" id="MBH8595088.1"/>
    </source>
</evidence>
<proteinExistence type="inferred from homology"/>
<dbReference type="GO" id="GO:0016757">
    <property type="term" value="F:glycosyltransferase activity"/>
    <property type="evidence" value="ECO:0007669"/>
    <property type="project" value="UniProtKB-KW"/>
</dbReference>
<sequence>MTKPQTFEKPMGFRDFPPLIAEKKRLLEDRVREQFVKWGYQEVCTPALEFFDTVGQSSQIPVSRMFKCMDRDGNLLVLRPDQTAPIARLVTSVLKREPLPLRLFYHGTVFRAQEKEAGRNSEKFQSGVELVGQAGPEADGEVIALAVESLQACGIGAPTIVLSHVGLLEGFLRERIHRDEAIEKLKETLEVRDLVAFRRILEELDLSLEERKEIMELTKPGLEGKDWQKLSASAKTEEVRDKFCYLKRVWDQLQIFGCMSQVKVDLSLVGSLGYYTGVYFEGYAEGMGFPLVSGGRYDQLYQSFHTDLPATGFALNTDRLLEASPLKPVSPKRIAVFYEPHLQQEAYRKVRSLREEGCAVIMQPVESRADRTPDVDEVLTIAGEGEWSTC</sequence>
<dbReference type="PANTHER" id="PTHR43707">
    <property type="entry name" value="HISTIDYL-TRNA SYNTHETASE"/>
    <property type="match status" value="1"/>
</dbReference>
<dbReference type="Pfam" id="PF13393">
    <property type="entry name" value="tRNA-synt_His"/>
    <property type="match status" value="1"/>
</dbReference>
<comment type="similarity">
    <text evidence="3 8">Belongs to the class-II aminoacyl-tRNA synthetase family. HisZ subfamily.</text>
</comment>
<keyword evidence="11" id="KW-0328">Glycosyltransferase</keyword>
<dbReference type="PANTHER" id="PTHR43707:SF1">
    <property type="entry name" value="HISTIDINE--TRNA LIGASE, MITOCHONDRIAL-RELATED"/>
    <property type="match status" value="1"/>
</dbReference>
<feature type="binding site" evidence="9">
    <location>
        <position position="125"/>
    </location>
    <ligand>
        <name>L-histidine</name>
        <dbReference type="ChEBI" id="CHEBI:57595"/>
    </ligand>
</feature>
<evidence type="ECO:0000256" key="4">
    <source>
        <dbReference type="ARBA" id="ARBA00011496"/>
    </source>
</evidence>
<feature type="binding site" evidence="9">
    <location>
        <position position="111"/>
    </location>
    <ligand>
        <name>L-histidine</name>
        <dbReference type="ChEBI" id="CHEBI:57595"/>
    </ligand>
</feature>
<evidence type="ECO:0000256" key="3">
    <source>
        <dbReference type="ARBA" id="ARBA00005539"/>
    </source>
</evidence>
<dbReference type="SUPFAM" id="SSF55681">
    <property type="entry name" value="Class II aaRS and biotin synthetases"/>
    <property type="match status" value="1"/>
</dbReference>
<organism evidence="11 12">
    <name type="scientific">Thermoactinomyces intermedius</name>
    <dbReference type="NCBI Taxonomy" id="2024"/>
    <lineage>
        <taxon>Bacteria</taxon>
        <taxon>Bacillati</taxon>
        <taxon>Bacillota</taxon>
        <taxon>Bacilli</taxon>
        <taxon>Bacillales</taxon>
        <taxon>Thermoactinomycetaceae</taxon>
        <taxon>Thermoactinomyces</taxon>
    </lineage>
</organism>
<keyword evidence="8" id="KW-0368">Histidine biosynthesis</keyword>
<comment type="caution">
    <text evidence="11">The sequence shown here is derived from an EMBL/GenBank/DDBJ whole genome shotgun (WGS) entry which is preliminary data.</text>
</comment>
<dbReference type="InterPro" id="IPR004516">
    <property type="entry name" value="HisRS/HisZ"/>
</dbReference>
<comment type="subcellular location">
    <subcellularLocation>
        <location evidence="1 8">Cytoplasm</location>
    </subcellularLocation>
</comment>
<dbReference type="AlphaFoldDB" id="A0A8I1A5Y2"/>
<reference evidence="11 12" key="1">
    <citation type="submission" date="2020-12" db="EMBL/GenBank/DDBJ databases">
        <title>WGS of Thermoactinomyces spp.</title>
        <authorList>
            <person name="Cheng K."/>
        </authorList>
    </citation>
    <scope>NUCLEOTIDE SEQUENCE [LARGE SCALE GENOMIC DNA]</scope>
    <source>
        <strain evidence="12">CICC 10671\DSM 43846</strain>
    </source>
</reference>
<dbReference type="InterPro" id="IPR041715">
    <property type="entry name" value="HisRS-like_core"/>
</dbReference>
<dbReference type="UniPathway" id="UPA00031">
    <property type="reaction ID" value="UER00006"/>
</dbReference>
<dbReference type="GO" id="GO:0005737">
    <property type="term" value="C:cytoplasm"/>
    <property type="evidence" value="ECO:0007669"/>
    <property type="project" value="UniProtKB-SubCell"/>
</dbReference>
<feature type="binding site" evidence="9">
    <location>
        <begin position="81"/>
        <end position="83"/>
    </location>
    <ligand>
        <name>L-histidine</name>
        <dbReference type="ChEBI" id="CHEBI:57595"/>
    </ligand>
</feature>
<evidence type="ECO:0000256" key="8">
    <source>
        <dbReference type="HAMAP-Rule" id="MF_00125"/>
    </source>
</evidence>
<dbReference type="InterPro" id="IPR004517">
    <property type="entry name" value="HisZ"/>
</dbReference>
<dbReference type="GO" id="GO:0000105">
    <property type="term" value="P:L-histidine biosynthetic process"/>
    <property type="evidence" value="ECO:0007669"/>
    <property type="project" value="UniProtKB-UniRule"/>
</dbReference>
<comment type="subunit">
    <text evidence="4 8">Heteromultimer composed of HisG and HisZ subunits.</text>
</comment>
<evidence type="ECO:0000256" key="7">
    <source>
        <dbReference type="ARBA" id="ARBA00025246"/>
    </source>
</evidence>
<comment type="function">
    <text evidence="7 8">Required for the first step of histidine biosynthesis. May allow the feedback regulation of ATP phosphoribosyltransferase activity by histidine.</text>
</comment>
<dbReference type="HAMAP" id="MF_00125">
    <property type="entry name" value="HisZ"/>
    <property type="match status" value="1"/>
</dbReference>
<dbReference type="GO" id="GO:0004821">
    <property type="term" value="F:histidine-tRNA ligase activity"/>
    <property type="evidence" value="ECO:0007669"/>
    <property type="project" value="TreeGrafter"/>
</dbReference>
<comment type="miscellaneous">
    <text evidence="8">This function is generally fulfilled by the C-terminal part of HisG, which is missing in some bacteria such as this one.</text>
</comment>
<dbReference type="InterPro" id="IPR045864">
    <property type="entry name" value="aa-tRNA-synth_II/BPL/LPL"/>
</dbReference>
<evidence type="ECO:0000256" key="6">
    <source>
        <dbReference type="ARBA" id="ARBA00022490"/>
    </source>
</evidence>
<accession>A0A8I1A5Y2</accession>
<comment type="pathway">
    <text evidence="2 8">Amino-acid biosynthesis; L-histidine biosynthesis; L-histidine from 5-phospho-alpha-D-ribose 1-diphosphate: step 1/9.</text>
</comment>
<feature type="binding site" evidence="9">
    <location>
        <position position="129"/>
    </location>
    <ligand>
        <name>L-histidine</name>
        <dbReference type="ChEBI" id="CHEBI:57595"/>
    </ligand>
</feature>
<dbReference type="GO" id="GO:0140096">
    <property type="term" value="F:catalytic activity, acting on a protein"/>
    <property type="evidence" value="ECO:0007669"/>
    <property type="project" value="UniProtKB-ARBA"/>
</dbReference>
<evidence type="ECO:0000256" key="2">
    <source>
        <dbReference type="ARBA" id="ARBA00004667"/>
    </source>
</evidence>
<dbReference type="GO" id="GO:0006427">
    <property type="term" value="P:histidyl-tRNA aminoacylation"/>
    <property type="evidence" value="ECO:0007669"/>
    <property type="project" value="TreeGrafter"/>
</dbReference>
<evidence type="ECO:0000256" key="9">
    <source>
        <dbReference type="PIRSR" id="PIRSR001549-1"/>
    </source>
</evidence>
<dbReference type="EMBL" id="JAECVW010000003">
    <property type="protein sequence ID" value="MBH8595088.1"/>
    <property type="molecule type" value="Genomic_DNA"/>
</dbReference>
<dbReference type="Gene3D" id="3.30.930.10">
    <property type="entry name" value="Bira Bifunctional Protein, Domain 2"/>
    <property type="match status" value="1"/>
</dbReference>
<dbReference type="Proteomes" id="UP000633619">
    <property type="component" value="Unassembled WGS sequence"/>
</dbReference>
<dbReference type="RefSeq" id="WP_181731406.1">
    <property type="nucleotide sequence ID" value="NZ_JACEIR010000002.1"/>
</dbReference>
<keyword evidence="12" id="KW-1185">Reference proteome</keyword>
<dbReference type="NCBIfam" id="TIGR00443">
    <property type="entry name" value="hisZ_biosyn_reg"/>
    <property type="match status" value="1"/>
</dbReference>